<evidence type="ECO:0000313" key="1">
    <source>
        <dbReference type="EMBL" id="CDF04440.1"/>
    </source>
</evidence>
<dbReference type="EMBL" id="CBKE010000076">
    <property type="protein sequence ID" value="CDF04440.1"/>
    <property type="molecule type" value="Genomic_DNA"/>
</dbReference>
<protein>
    <submittedName>
        <fullName evidence="1">Putative phage tail protein</fullName>
    </submittedName>
</protein>
<accession>R7MV36</accession>
<comment type="caution">
    <text evidence="1">The sequence shown here is derived from an EMBL/GenBank/DDBJ whole genome shotgun (WGS) entry which is preliminary data.</text>
</comment>
<sequence length="215" mass="24230">MMTDSDYKIAENLPASIDLDPIPDLARVVDDELAGINPDLLLIYPAIDSLGSALVDYLAEQMHIDEYDSTAALDVRRQQVKESFLLHKFKGTKWAVQRAVATVYQSAVVQEWPEYGGTAYHFRVTLITAPLLSGTALIDKMVRLINAYKNTRSWLDYVQFIRRCRGEVKFGANMSIVRSTAITFDLKRTYIAQKSIHIVAGVGEFREVQINGELE</sequence>
<evidence type="ECO:0000313" key="2">
    <source>
        <dbReference type="Proteomes" id="UP000017908"/>
    </source>
</evidence>
<organism evidence="1 2">
    <name type="scientific">Megasphaera elsdenii CAG:570</name>
    <dbReference type="NCBI Taxonomy" id="1263087"/>
    <lineage>
        <taxon>Bacteria</taxon>
        <taxon>Bacillati</taxon>
        <taxon>Bacillota</taxon>
        <taxon>Negativicutes</taxon>
        <taxon>Veillonellales</taxon>
        <taxon>Veillonellaceae</taxon>
        <taxon>Megasphaera</taxon>
    </lineage>
</organism>
<name>R7MV36_MEGEL</name>
<reference evidence="1" key="1">
    <citation type="submission" date="2012-11" db="EMBL/GenBank/DDBJ databases">
        <title>Dependencies among metagenomic species, viruses, plasmids and units of genetic variation.</title>
        <authorList>
            <person name="Nielsen H.B."/>
            <person name="Almeida M."/>
            <person name="Juncker A.S."/>
            <person name="Rasmussen S."/>
            <person name="Li J."/>
            <person name="Sunagawa S."/>
            <person name="Plichta D."/>
            <person name="Gautier L."/>
            <person name="Le Chatelier E."/>
            <person name="Peletier E."/>
            <person name="Bonde I."/>
            <person name="Nielsen T."/>
            <person name="Manichanh C."/>
            <person name="Arumugam M."/>
            <person name="Batto J."/>
            <person name="Santos M.B.Q.D."/>
            <person name="Blom N."/>
            <person name="Borruel N."/>
            <person name="Burgdorf K.S."/>
            <person name="Boumezbeur F."/>
            <person name="Casellas F."/>
            <person name="Dore J."/>
            <person name="Guarner F."/>
            <person name="Hansen T."/>
            <person name="Hildebrand F."/>
            <person name="Kaas R.S."/>
            <person name="Kennedy S."/>
            <person name="Kristiansen K."/>
            <person name="Kultima J.R."/>
            <person name="Leonard P."/>
            <person name="Levenez F."/>
            <person name="Lund O."/>
            <person name="Moumen B."/>
            <person name="Le Paslier D."/>
            <person name="Pons N."/>
            <person name="Pedersen O."/>
            <person name="Prifti E."/>
            <person name="Qin J."/>
            <person name="Raes J."/>
            <person name="Tap J."/>
            <person name="Tims S."/>
            <person name="Ussery D.W."/>
            <person name="Yamada T."/>
            <person name="MetaHit consortium"/>
            <person name="Renault P."/>
            <person name="Sicheritz-Ponten T."/>
            <person name="Bork P."/>
            <person name="Wang J."/>
            <person name="Brunak S."/>
            <person name="Ehrlich S.D."/>
        </authorList>
    </citation>
    <scope>NUCLEOTIDE SEQUENCE [LARGE SCALE GENOMIC DNA]</scope>
</reference>
<gene>
    <name evidence="1" type="ORF">BN715_00800</name>
</gene>
<dbReference type="NCBIfam" id="TIGR01634">
    <property type="entry name" value="tail_P2_I"/>
    <property type="match status" value="1"/>
</dbReference>
<dbReference type="Pfam" id="PF09684">
    <property type="entry name" value="Tail_P2_I"/>
    <property type="match status" value="1"/>
</dbReference>
<dbReference type="InterPro" id="IPR006521">
    <property type="entry name" value="Tail_protein_I"/>
</dbReference>
<dbReference type="Proteomes" id="UP000017908">
    <property type="component" value="Unassembled WGS sequence"/>
</dbReference>
<proteinExistence type="predicted"/>
<dbReference type="AlphaFoldDB" id="R7MV36"/>